<accession>A0A1M5EBX2</accession>
<dbReference type="STRING" id="930117.SAMN05216225_100455"/>
<name>A0A1M5EBX2_9BACI</name>
<reference evidence="1 2" key="1">
    <citation type="submission" date="2016-11" db="EMBL/GenBank/DDBJ databases">
        <authorList>
            <person name="Jaros S."/>
            <person name="Januszkiewicz K."/>
            <person name="Wedrychowicz H."/>
        </authorList>
    </citation>
    <scope>NUCLEOTIDE SEQUENCE [LARGE SCALE GENOMIC DNA]</scope>
    <source>
        <strain evidence="1 2">IBRC-M 10683</strain>
    </source>
</reference>
<evidence type="ECO:0000313" key="1">
    <source>
        <dbReference type="EMBL" id="SHF76749.1"/>
    </source>
</evidence>
<dbReference type="Proteomes" id="UP000183988">
    <property type="component" value="Unassembled WGS sequence"/>
</dbReference>
<evidence type="ECO:0000313" key="2">
    <source>
        <dbReference type="Proteomes" id="UP000183988"/>
    </source>
</evidence>
<dbReference type="EMBL" id="FQVW01000004">
    <property type="protein sequence ID" value="SHF76749.1"/>
    <property type="molecule type" value="Genomic_DNA"/>
</dbReference>
<dbReference type="AlphaFoldDB" id="A0A1M5EBX2"/>
<dbReference type="Pfam" id="PF06338">
    <property type="entry name" value="ComK"/>
    <property type="match status" value="1"/>
</dbReference>
<dbReference type="OrthoDB" id="2417337at2"/>
<proteinExistence type="predicted"/>
<organism evidence="1 2">
    <name type="scientific">Ornithinibacillus halophilus</name>
    <dbReference type="NCBI Taxonomy" id="930117"/>
    <lineage>
        <taxon>Bacteria</taxon>
        <taxon>Bacillati</taxon>
        <taxon>Bacillota</taxon>
        <taxon>Bacilli</taxon>
        <taxon>Bacillales</taxon>
        <taxon>Bacillaceae</taxon>
        <taxon>Ornithinibacillus</taxon>
    </lineage>
</organism>
<sequence>MTINTLPIITEKTKAILTVNDTYYRSIILEGGEETYYKQKPEKLIDHSCIINGASLDGRRKFIKMIFNIKHKIPIPVDPQQGVFLFPTCSTKKEECTWISYFHMREYKQMGTKTYITFHDDTGILVNNSINSIEMQDMRTSKIVARMSRNLYPGFSPFPKIRLDKDPK</sequence>
<dbReference type="InterPro" id="IPR010461">
    <property type="entry name" value="ComK"/>
</dbReference>
<gene>
    <name evidence="1" type="ORF">SAMN05216225_100455</name>
</gene>
<dbReference type="RefSeq" id="WP_072888307.1">
    <property type="nucleotide sequence ID" value="NZ_FQVW01000004.1"/>
</dbReference>
<dbReference type="GO" id="GO:0030420">
    <property type="term" value="P:establishment of competence for transformation"/>
    <property type="evidence" value="ECO:0007669"/>
    <property type="project" value="InterPro"/>
</dbReference>
<keyword evidence="2" id="KW-1185">Reference proteome</keyword>
<protein>
    <submittedName>
        <fullName evidence="1">Competence protein ComK</fullName>
    </submittedName>
</protein>